<gene>
    <name evidence="1" type="ORF">NCTC9426_01629</name>
</gene>
<protein>
    <submittedName>
        <fullName evidence="1">KWG Leptospira</fullName>
    </submittedName>
</protein>
<organism evidence="1 2">
    <name type="scientific">Moraxella bovis</name>
    <dbReference type="NCBI Taxonomy" id="476"/>
    <lineage>
        <taxon>Bacteria</taxon>
        <taxon>Pseudomonadati</taxon>
        <taxon>Pseudomonadota</taxon>
        <taxon>Gammaproteobacteria</taxon>
        <taxon>Moraxellales</taxon>
        <taxon>Moraxellaceae</taxon>
        <taxon>Moraxella</taxon>
    </lineage>
</organism>
<evidence type="ECO:0000313" key="1">
    <source>
        <dbReference type="EMBL" id="STY92903.1"/>
    </source>
</evidence>
<dbReference type="PANTHER" id="PTHR37841">
    <property type="entry name" value="GLR2918 PROTEIN"/>
    <property type="match status" value="1"/>
</dbReference>
<dbReference type="EMBL" id="UGPZ01000003">
    <property type="protein sequence ID" value="STY92903.1"/>
    <property type="molecule type" value="Genomic_DNA"/>
</dbReference>
<evidence type="ECO:0000313" key="2">
    <source>
        <dbReference type="Proteomes" id="UP000254133"/>
    </source>
</evidence>
<dbReference type="AlphaFoldDB" id="A0A378PWZ4"/>
<dbReference type="PANTHER" id="PTHR37841:SF1">
    <property type="entry name" value="DUF3298 DOMAIN-CONTAINING PROTEIN"/>
    <property type="match status" value="1"/>
</dbReference>
<accession>A0A378PWZ4</accession>
<dbReference type="Pfam" id="PF14903">
    <property type="entry name" value="WG_beta_rep"/>
    <property type="match status" value="4"/>
</dbReference>
<sequence>MKHLFWLCGIGLAFGMVNVTTGDEFDVPCVKPTTQIPFTYQECLNQKGVARVGNVVQTPFGDFPYPFGLIDKTGKLILPAIYHEINFPDDWAYDSYTEPSDALIVVAQRDSGESMFGKLGIDDTFGLVNEKGEFVVPMGFYDNIGGFSDGSSRVEKDGEYGYIDSRASVVIPVVYDYAGLYFTDGFVGVKGQGKYGIIDKQNRPVIAFAYDDAEVLSGRLFAVAKDRQYALISPEGKFLSDYQYEMIMPTHYGDTYVVQQQGKYGLINEQAEVLIAPNYDYVGVDFEKTYADDNTNDKIYFKAELGDSTESFAITCK</sequence>
<reference evidence="1 2" key="1">
    <citation type="submission" date="2018-06" db="EMBL/GenBank/DDBJ databases">
        <authorList>
            <consortium name="Pathogen Informatics"/>
            <person name="Doyle S."/>
        </authorList>
    </citation>
    <scope>NUCLEOTIDE SEQUENCE [LARGE SCALE GENOMIC DNA]</scope>
    <source>
        <strain evidence="1 2">NCTC9426</strain>
    </source>
</reference>
<proteinExistence type="predicted"/>
<dbReference type="InterPro" id="IPR032774">
    <property type="entry name" value="WG_beta_rep"/>
</dbReference>
<name>A0A378PWZ4_MORBO</name>
<dbReference type="Proteomes" id="UP000254133">
    <property type="component" value="Unassembled WGS sequence"/>
</dbReference>